<dbReference type="Gene3D" id="3.20.20.100">
    <property type="entry name" value="NADP-dependent oxidoreductase domain"/>
    <property type="match status" value="1"/>
</dbReference>
<dbReference type="Pfam" id="PF00248">
    <property type="entry name" value="Aldo_ket_red"/>
    <property type="match status" value="1"/>
</dbReference>
<evidence type="ECO:0000256" key="1">
    <source>
        <dbReference type="ARBA" id="ARBA00007905"/>
    </source>
</evidence>
<organism evidence="8 9">
    <name type="scientific">Actinocrispum wychmicini</name>
    <dbReference type="NCBI Taxonomy" id="1213861"/>
    <lineage>
        <taxon>Bacteria</taxon>
        <taxon>Bacillati</taxon>
        <taxon>Actinomycetota</taxon>
        <taxon>Actinomycetes</taxon>
        <taxon>Pseudonocardiales</taxon>
        <taxon>Pseudonocardiaceae</taxon>
        <taxon>Actinocrispum</taxon>
    </lineage>
</organism>
<protein>
    <submittedName>
        <fullName evidence="8">2,5-diketo-D-gluconate reductase A</fullName>
    </submittedName>
</protein>
<dbReference type="FunFam" id="3.20.20.100:FF:000015">
    <property type="entry name" value="Oxidoreductase, aldo/keto reductase family"/>
    <property type="match status" value="1"/>
</dbReference>
<gene>
    <name evidence="8" type="ORF">EV192_109325</name>
</gene>
<accession>A0A4R2J752</accession>
<evidence type="ECO:0000313" key="8">
    <source>
        <dbReference type="EMBL" id="TCO54344.1"/>
    </source>
</evidence>
<dbReference type="InterPro" id="IPR020471">
    <property type="entry name" value="AKR"/>
</dbReference>
<name>A0A4R2J752_9PSEU</name>
<dbReference type="EMBL" id="SLWS01000009">
    <property type="protein sequence ID" value="TCO54344.1"/>
    <property type="molecule type" value="Genomic_DNA"/>
</dbReference>
<evidence type="ECO:0000256" key="5">
    <source>
        <dbReference type="PIRSR" id="PIRSR000097-2"/>
    </source>
</evidence>
<comment type="caution">
    <text evidence="8">The sequence shown here is derived from an EMBL/GenBank/DDBJ whole genome shotgun (WGS) entry which is preliminary data.</text>
</comment>
<dbReference type="PROSITE" id="PS00062">
    <property type="entry name" value="ALDOKETO_REDUCTASE_2"/>
    <property type="match status" value="1"/>
</dbReference>
<dbReference type="Proteomes" id="UP000295680">
    <property type="component" value="Unassembled WGS sequence"/>
</dbReference>
<dbReference type="PIRSF" id="PIRSF000097">
    <property type="entry name" value="AKR"/>
    <property type="match status" value="1"/>
</dbReference>
<comment type="similarity">
    <text evidence="1">Belongs to the aldo/keto reductase family.</text>
</comment>
<evidence type="ECO:0000256" key="3">
    <source>
        <dbReference type="ARBA" id="ARBA00023002"/>
    </source>
</evidence>
<keyword evidence="9" id="KW-1185">Reference proteome</keyword>
<dbReference type="SUPFAM" id="SSF51430">
    <property type="entry name" value="NAD(P)-linked oxidoreductase"/>
    <property type="match status" value="1"/>
</dbReference>
<dbReference type="PROSITE" id="PS00798">
    <property type="entry name" value="ALDOKETO_REDUCTASE_1"/>
    <property type="match status" value="1"/>
</dbReference>
<dbReference type="InterPro" id="IPR036812">
    <property type="entry name" value="NAD(P)_OxRdtase_dom_sf"/>
</dbReference>
<dbReference type="PANTHER" id="PTHR43827">
    <property type="entry name" value="2,5-DIKETO-D-GLUCONIC ACID REDUCTASE"/>
    <property type="match status" value="1"/>
</dbReference>
<evidence type="ECO:0000256" key="2">
    <source>
        <dbReference type="ARBA" id="ARBA00022857"/>
    </source>
</evidence>
<keyword evidence="3" id="KW-0560">Oxidoreductase</keyword>
<dbReference type="AlphaFoldDB" id="A0A4R2J752"/>
<feature type="binding site" evidence="5">
    <location>
        <position position="109"/>
    </location>
    <ligand>
        <name>substrate</name>
    </ligand>
</feature>
<feature type="active site" description="Proton donor" evidence="4">
    <location>
        <position position="51"/>
    </location>
</feature>
<feature type="domain" description="NADP-dependent oxidoreductase" evidence="7">
    <location>
        <begin position="18"/>
        <end position="257"/>
    </location>
</feature>
<feature type="site" description="Lowers pKa of active site Tyr" evidence="6">
    <location>
        <position position="76"/>
    </location>
</feature>
<sequence length="260" mass="28735">MVEVPNLVLNDGRAIPQFGLGVWQVPNSAVTAAVLSALEAGYRSVDTAAMYRNEDGVGAAIAASGVPRADLFVTTKLRGNDLGYDAAMRGFDESLRKLKSDYVDLYLIHWPGGTAAQYVDAWKAFEGLRADGRARSIGVSNFGISHLRTLFDQTGTVPAVNQVEVHPDRPETDLRAFHAEHGIVTEAYSPLAVGRLVKDRTARRMAERYGRTPAQILLRWNIQLGNRVIPKSVRPERIRENLDVFDFELTDEDMALLADR</sequence>
<evidence type="ECO:0000259" key="7">
    <source>
        <dbReference type="Pfam" id="PF00248"/>
    </source>
</evidence>
<dbReference type="InterPro" id="IPR018170">
    <property type="entry name" value="Aldo/ket_reductase_CS"/>
</dbReference>
<dbReference type="PANTHER" id="PTHR43827:SF3">
    <property type="entry name" value="NADP-DEPENDENT OXIDOREDUCTASE DOMAIN-CONTAINING PROTEIN"/>
    <property type="match status" value="1"/>
</dbReference>
<dbReference type="InterPro" id="IPR023210">
    <property type="entry name" value="NADP_OxRdtase_dom"/>
</dbReference>
<dbReference type="GO" id="GO:0016616">
    <property type="term" value="F:oxidoreductase activity, acting on the CH-OH group of donors, NAD or NADP as acceptor"/>
    <property type="evidence" value="ECO:0007669"/>
    <property type="project" value="UniProtKB-ARBA"/>
</dbReference>
<evidence type="ECO:0000256" key="6">
    <source>
        <dbReference type="PIRSR" id="PIRSR000097-3"/>
    </source>
</evidence>
<reference evidence="8 9" key="1">
    <citation type="submission" date="2019-03" db="EMBL/GenBank/DDBJ databases">
        <title>Genomic Encyclopedia of Type Strains, Phase IV (KMG-IV): sequencing the most valuable type-strain genomes for metagenomic binning, comparative biology and taxonomic classification.</title>
        <authorList>
            <person name="Goeker M."/>
        </authorList>
    </citation>
    <scope>NUCLEOTIDE SEQUENCE [LARGE SCALE GENOMIC DNA]</scope>
    <source>
        <strain evidence="8 9">DSM 45934</strain>
    </source>
</reference>
<evidence type="ECO:0000313" key="9">
    <source>
        <dbReference type="Proteomes" id="UP000295680"/>
    </source>
</evidence>
<dbReference type="PRINTS" id="PR00069">
    <property type="entry name" value="ALDKETRDTASE"/>
</dbReference>
<evidence type="ECO:0000256" key="4">
    <source>
        <dbReference type="PIRSR" id="PIRSR000097-1"/>
    </source>
</evidence>
<keyword evidence="2" id="KW-0521">NADP</keyword>
<proteinExistence type="inferred from homology"/>
<dbReference type="OrthoDB" id="9804790at2"/>